<feature type="transmembrane region" description="Helical" evidence="1">
    <location>
        <begin position="28"/>
        <end position="50"/>
    </location>
</feature>
<name>A0A2H0U7V2_9BACT</name>
<protein>
    <submittedName>
        <fullName evidence="2">Uncharacterized protein</fullName>
    </submittedName>
</protein>
<keyword evidence="1" id="KW-0472">Membrane</keyword>
<keyword evidence="1" id="KW-1133">Transmembrane helix</keyword>
<organism evidence="2 3">
    <name type="scientific">Candidatus Kaiserbacteria bacterium CG10_big_fil_rev_8_21_14_0_10_59_10</name>
    <dbReference type="NCBI Taxonomy" id="1974612"/>
    <lineage>
        <taxon>Bacteria</taxon>
        <taxon>Candidatus Kaiseribacteriota</taxon>
    </lineage>
</organism>
<accession>A0A2H0U7V2</accession>
<keyword evidence="1" id="KW-0812">Transmembrane</keyword>
<dbReference type="AlphaFoldDB" id="A0A2H0U7V2"/>
<gene>
    <name evidence="2" type="ORF">COU20_02155</name>
</gene>
<dbReference type="EMBL" id="PFBM01000013">
    <property type="protein sequence ID" value="PIR82484.1"/>
    <property type="molecule type" value="Genomic_DNA"/>
</dbReference>
<proteinExistence type="predicted"/>
<evidence type="ECO:0000313" key="3">
    <source>
        <dbReference type="Proteomes" id="UP000231379"/>
    </source>
</evidence>
<evidence type="ECO:0000256" key="1">
    <source>
        <dbReference type="SAM" id="Phobius"/>
    </source>
</evidence>
<comment type="caution">
    <text evidence="2">The sequence shown here is derived from an EMBL/GenBank/DDBJ whole genome shotgun (WGS) entry which is preliminary data.</text>
</comment>
<dbReference type="Proteomes" id="UP000231379">
    <property type="component" value="Unassembled WGS sequence"/>
</dbReference>
<evidence type="ECO:0000313" key="2">
    <source>
        <dbReference type="EMBL" id="PIR82484.1"/>
    </source>
</evidence>
<reference evidence="3" key="1">
    <citation type="submission" date="2017-09" db="EMBL/GenBank/DDBJ databases">
        <title>Depth-based differentiation of microbial function through sediment-hosted aquifers and enrichment of novel symbionts in the deep terrestrial subsurface.</title>
        <authorList>
            <person name="Probst A.J."/>
            <person name="Ladd B."/>
            <person name="Jarett J.K."/>
            <person name="Geller-Mcgrath D.E."/>
            <person name="Sieber C.M.K."/>
            <person name="Emerson J.B."/>
            <person name="Anantharaman K."/>
            <person name="Thomas B.C."/>
            <person name="Malmstrom R."/>
            <person name="Stieglmeier M."/>
            <person name="Klingl A."/>
            <person name="Woyke T."/>
            <person name="Ryan C.M."/>
            <person name="Banfield J.F."/>
        </authorList>
    </citation>
    <scope>NUCLEOTIDE SEQUENCE [LARGE SCALE GENOMIC DNA]</scope>
</reference>
<sequence length="99" mass="11540">MDEDRMLEETYRLSKENNRMLHAMRRSAFIGGVVKLMVWIVLLVVLPLWLYSTYLAPVLEQMRETMDQVQGANASVQAQFGALQGLADRFDPREYFKQN</sequence>